<evidence type="ECO:0000256" key="9">
    <source>
        <dbReference type="RuleBase" id="RU363032"/>
    </source>
</evidence>
<feature type="transmembrane region" description="Helical" evidence="9">
    <location>
        <begin position="222"/>
        <end position="240"/>
    </location>
</feature>
<keyword evidence="13" id="KW-1185">Reference proteome</keyword>
<protein>
    <submittedName>
        <fullName evidence="11">ABC transporter permease subunit</fullName>
    </submittedName>
</protein>
<dbReference type="GO" id="GO:0005886">
    <property type="term" value="C:plasma membrane"/>
    <property type="evidence" value="ECO:0007669"/>
    <property type="project" value="UniProtKB-SubCell"/>
</dbReference>
<feature type="domain" description="ABC transmembrane type-1" evidence="10">
    <location>
        <begin position="98"/>
        <end position="278"/>
    </location>
</feature>
<dbReference type="InterPro" id="IPR050366">
    <property type="entry name" value="BP-dependent_transpt_permease"/>
</dbReference>
<keyword evidence="2 9" id="KW-0813">Transport</keyword>
<comment type="similarity">
    <text evidence="8">Belongs to the binding-protein-dependent transport system permease family. OppBC subfamily.</text>
</comment>
<evidence type="ECO:0000313" key="14">
    <source>
        <dbReference type="Proteomes" id="UP000318695"/>
    </source>
</evidence>
<dbReference type="Pfam" id="PF00528">
    <property type="entry name" value="BPD_transp_1"/>
    <property type="match status" value="1"/>
</dbReference>
<comment type="subcellular location">
    <subcellularLocation>
        <location evidence="1">Cell inner membrane</location>
        <topology evidence="1">Multi-pass membrane protein</topology>
    </subcellularLocation>
    <subcellularLocation>
        <location evidence="9">Cell membrane</location>
        <topology evidence="9">Multi-pass membrane protein</topology>
    </subcellularLocation>
</comment>
<feature type="transmembrane region" description="Helical" evidence="9">
    <location>
        <begin position="157"/>
        <end position="177"/>
    </location>
</feature>
<evidence type="ECO:0000256" key="8">
    <source>
        <dbReference type="ARBA" id="ARBA00024202"/>
    </source>
</evidence>
<evidence type="ECO:0000256" key="3">
    <source>
        <dbReference type="ARBA" id="ARBA00022475"/>
    </source>
</evidence>
<keyword evidence="5 9" id="KW-0812">Transmembrane</keyword>
<dbReference type="EMBL" id="SDPH01000034">
    <property type="protein sequence ID" value="TPH03443.1"/>
    <property type="molecule type" value="Genomic_DNA"/>
</dbReference>
<name>A0A502JT06_HAEHA</name>
<keyword evidence="3" id="KW-1003">Cell membrane</keyword>
<feature type="transmembrane region" description="Helical" evidence="9">
    <location>
        <begin position="102"/>
        <end position="122"/>
    </location>
</feature>
<dbReference type="Gene3D" id="1.10.3720.10">
    <property type="entry name" value="MetI-like"/>
    <property type="match status" value="1"/>
</dbReference>
<feature type="transmembrane region" description="Helical" evidence="9">
    <location>
        <begin position="260"/>
        <end position="282"/>
    </location>
</feature>
<dbReference type="Pfam" id="PF12911">
    <property type="entry name" value="OppC_N"/>
    <property type="match status" value="1"/>
</dbReference>
<evidence type="ECO:0000313" key="13">
    <source>
        <dbReference type="Proteomes" id="UP000318353"/>
    </source>
</evidence>
<proteinExistence type="inferred from homology"/>
<keyword evidence="7 9" id="KW-0472">Membrane</keyword>
<feature type="transmembrane region" description="Helical" evidence="9">
    <location>
        <begin position="27"/>
        <end position="49"/>
    </location>
</feature>
<accession>A0A502JT06</accession>
<dbReference type="CDD" id="cd06261">
    <property type="entry name" value="TM_PBP2"/>
    <property type="match status" value="1"/>
</dbReference>
<dbReference type="EMBL" id="SDPI01000007">
    <property type="protein sequence ID" value="TPH01285.1"/>
    <property type="molecule type" value="Genomic_DNA"/>
</dbReference>
<organism evidence="11 14">
    <name type="scientific">Haemophilus haemolyticus</name>
    <dbReference type="NCBI Taxonomy" id="726"/>
    <lineage>
        <taxon>Bacteria</taxon>
        <taxon>Pseudomonadati</taxon>
        <taxon>Pseudomonadota</taxon>
        <taxon>Gammaproteobacteria</taxon>
        <taxon>Pasteurellales</taxon>
        <taxon>Pasteurellaceae</taxon>
        <taxon>Haemophilus</taxon>
    </lineage>
</organism>
<dbReference type="GO" id="GO:0055085">
    <property type="term" value="P:transmembrane transport"/>
    <property type="evidence" value="ECO:0007669"/>
    <property type="project" value="InterPro"/>
</dbReference>
<dbReference type="Proteomes" id="UP000318695">
    <property type="component" value="Unassembled WGS sequence"/>
</dbReference>
<evidence type="ECO:0000256" key="2">
    <source>
        <dbReference type="ARBA" id="ARBA00022448"/>
    </source>
</evidence>
<evidence type="ECO:0000313" key="12">
    <source>
        <dbReference type="EMBL" id="TPH03443.1"/>
    </source>
</evidence>
<feature type="transmembrane region" description="Helical" evidence="9">
    <location>
        <begin position="129"/>
        <end position="151"/>
    </location>
</feature>
<evidence type="ECO:0000256" key="4">
    <source>
        <dbReference type="ARBA" id="ARBA00022519"/>
    </source>
</evidence>
<evidence type="ECO:0000256" key="6">
    <source>
        <dbReference type="ARBA" id="ARBA00022989"/>
    </source>
</evidence>
<reference evidence="13 14" key="1">
    <citation type="submission" date="2019-01" db="EMBL/GenBank/DDBJ databases">
        <title>Comparative genomic analysis identifies haemin-independent Haemophilus haemolyticus: a formal re-classification of Haemophilus intermedius.</title>
        <authorList>
            <person name="Harris T.M."/>
            <person name="Price E.P."/>
            <person name="Sarovich D.S."/>
            <person name="Norskov-Lauritsen N."/>
            <person name="Beissbarth J."/>
            <person name="Chang A.B."/>
            <person name="Smith-Vaughan H.C."/>
        </authorList>
    </citation>
    <scope>NUCLEOTIDE SEQUENCE [LARGE SCALE GENOMIC DNA]</scope>
    <source>
        <strain evidence="12 13">CCUG 15949</strain>
        <strain evidence="11 14">CCUG 30218</strain>
    </source>
</reference>
<keyword evidence="4" id="KW-0997">Cell inner membrane</keyword>
<comment type="caution">
    <text evidence="11">The sequence shown here is derived from an EMBL/GenBank/DDBJ whole genome shotgun (WGS) entry which is preliminary data.</text>
</comment>
<sequence length="295" mass="33206">MQDKEPEEFRENTSIFQIWLLFRKNTIALFSFYLLTLLTLTALFSSWIAPYSDNTQFVGQELMPPSWVDKGQIAFFFGTDDLGRDILSRLIMGTRYTLGSSLLVLIATALIGGALGIIAGMLKGIKARFVGHIFDAFLSLPILLIAIIISTLMEPSLWNAMFATLFAILPYFIHAIYRAIQEELKKDYVIMLKLEGISNWTLLKTTILPNITIVYIQEISRAFIVAVLDISALSFISLGAQRPTPEWGAMIKDSLELLYLAPWTVLLPGFAIIFTILLSIIFSNGLIKAINQYYE</sequence>
<dbReference type="RefSeq" id="WP_048953253.1">
    <property type="nucleotide sequence ID" value="NZ_SDPH01000034.1"/>
</dbReference>
<dbReference type="PANTHER" id="PTHR43386">
    <property type="entry name" value="OLIGOPEPTIDE TRANSPORT SYSTEM PERMEASE PROTEIN APPC"/>
    <property type="match status" value="1"/>
</dbReference>
<evidence type="ECO:0000256" key="7">
    <source>
        <dbReference type="ARBA" id="ARBA00023136"/>
    </source>
</evidence>
<dbReference type="AlphaFoldDB" id="A0A502JT06"/>
<dbReference type="InterPro" id="IPR025966">
    <property type="entry name" value="OppC_N"/>
</dbReference>
<dbReference type="Proteomes" id="UP000318353">
    <property type="component" value="Unassembled WGS sequence"/>
</dbReference>
<evidence type="ECO:0000256" key="1">
    <source>
        <dbReference type="ARBA" id="ARBA00004429"/>
    </source>
</evidence>
<dbReference type="InterPro" id="IPR035906">
    <property type="entry name" value="MetI-like_sf"/>
</dbReference>
<evidence type="ECO:0000259" key="10">
    <source>
        <dbReference type="PROSITE" id="PS50928"/>
    </source>
</evidence>
<dbReference type="SUPFAM" id="SSF161098">
    <property type="entry name" value="MetI-like"/>
    <property type="match status" value="1"/>
</dbReference>
<evidence type="ECO:0000313" key="11">
    <source>
        <dbReference type="EMBL" id="TPH01285.1"/>
    </source>
</evidence>
<evidence type="ECO:0000256" key="5">
    <source>
        <dbReference type="ARBA" id="ARBA00022692"/>
    </source>
</evidence>
<dbReference type="InterPro" id="IPR000515">
    <property type="entry name" value="MetI-like"/>
</dbReference>
<gene>
    <name evidence="12" type="ORF">EUX50_06775</name>
    <name evidence="11" type="ORF">EUX54_02630</name>
</gene>
<dbReference type="PROSITE" id="PS50928">
    <property type="entry name" value="ABC_TM1"/>
    <property type="match status" value="1"/>
</dbReference>
<dbReference type="PANTHER" id="PTHR43386:SF5">
    <property type="entry name" value="PUTRESCINE EXPORT SYSTEM PERMEASE PROTEIN SAPC"/>
    <property type="match status" value="1"/>
</dbReference>
<keyword evidence="6 9" id="KW-1133">Transmembrane helix</keyword>